<sequence length="117" mass="11726">MGLAPHPASCSDGAAIALVVAGQFGGTVDTTETTTYKSTVKAHDMMGFGATVAMRRIVGALVTNKGSSILKSRGPGRPSTPAWMPTAPEISPTSRARSSGTGAATTGGPRRGPGRDA</sequence>
<proteinExistence type="predicted"/>
<reference evidence="3" key="1">
    <citation type="submission" date="2023-07" db="EMBL/GenBank/DDBJ databases">
        <title>Whole genome shotgun sequence of Streptomyces nojiriensis NBRC 13794.</title>
        <authorList>
            <person name="Komaki H."/>
            <person name="Tamura T."/>
        </authorList>
    </citation>
    <scope>NUCLEOTIDE SEQUENCE [LARGE SCALE GENOMIC DNA]</scope>
    <source>
        <strain evidence="3">NBRC 13794</strain>
    </source>
</reference>
<organism evidence="2 3">
    <name type="scientific">Streptomyces nojiriensis</name>
    <dbReference type="NCBI Taxonomy" id="66374"/>
    <lineage>
        <taxon>Bacteria</taxon>
        <taxon>Bacillati</taxon>
        <taxon>Actinomycetota</taxon>
        <taxon>Actinomycetes</taxon>
        <taxon>Kitasatosporales</taxon>
        <taxon>Streptomycetaceae</taxon>
        <taxon>Streptomyces</taxon>
    </lineage>
</organism>
<dbReference type="RefSeq" id="WP_202185981.1">
    <property type="nucleotide sequence ID" value="NZ_BNEC01000003.1"/>
</dbReference>
<comment type="caution">
    <text evidence="2">The sequence shown here is derived from an EMBL/GenBank/DDBJ whole genome shotgun (WGS) entry which is preliminary data.</text>
</comment>
<feature type="compositionally biased region" description="Low complexity" evidence="1">
    <location>
        <begin position="93"/>
        <end position="108"/>
    </location>
</feature>
<gene>
    <name evidence="2" type="ORF">Snoj_25890</name>
</gene>
<keyword evidence="3" id="KW-1185">Reference proteome</keyword>
<evidence type="ECO:0000313" key="3">
    <source>
        <dbReference type="Proteomes" id="UP000613974"/>
    </source>
</evidence>
<evidence type="ECO:0000313" key="2">
    <source>
        <dbReference type="EMBL" id="GHI68671.1"/>
    </source>
</evidence>
<accession>A0ABQ3SKL3</accession>
<name>A0ABQ3SKL3_9ACTN</name>
<evidence type="ECO:0000256" key="1">
    <source>
        <dbReference type="SAM" id="MobiDB-lite"/>
    </source>
</evidence>
<dbReference type="Proteomes" id="UP000613974">
    <property type="component" value="Unassembled WGS sequence"/>
</dbReference>
<feature type="region of interest" description="Disordered" evidence="1">
    <location>
        <begin position="67"/>
        <end position="117"/>
    </location>
</feature>
<protein>
    <submittedName>
        <fullName evidence="2">Uncharacterized protein</fullName>
    </submittedName>
</protein>
<dbReference type="EMBL" id="BNEC01000003">
    <property type="protein sequence ID" value="GHI68671.1"/>
    <property type="molecule type" value="Genomic_DNA"/>
</dbReference>
<dbReference type="GeneID" id="95594942"/>